<protein>
    <submittedName>
        <fullName evidence="2">Serine protein kinase, PrkA</fullName>
    </submittedName>
</protein>
<dbReference type="KEGG" id="bur:Bcep18194_A5242"/>
<dbReference type="GO" id="GO:0016301">
    <property type="term" value="F:kinase activity"/>
    <property type="evidence" value="ECO:0007669"/>
    <property type="project" value="UniProtKB-KW"/>
</dbReference>
<feature type="domain" description="PrkA AAA" evidence="1">
    <location>
        <begin position="30"/>
        <end position="65"/>
    </location>
</feature>
<evidence type="ECO:0000259" key="1">
    <source>
        <dbReference type="Pfam" id="PF08298"/>
    </source>
</evidence>
<dbReference type="Pfam" id="PF08298">
    <property type="entry name" value="AAA_PrkA"/>
    <property type="match status" value="1"/>
</dbReference>
<dbReference type="RefSeq" id="WP_011352379.1">
    <property type="nucleotide sequence ID" value="NC_007510.1"/>
</dbReference>
<evidence type="ECO:0000313" key="3">
    <source>
        <dbReference type="Proteomes" id="UP000002705"/>
    </source>
</evidence>
<keyword evidence="2" id="KW-0808">Transferase</keyword>
<name>Q39FD0_BURL3</name>
<dbReference type="InterPro" id="IPR013153">
    <property type="entry name" value="Prk_AAA"/>
</dbReference>
<dbReference type="HOGENOM" id="CLU_2448917_0_0_4"/>
<dbReference type="Proteomes" id="UP000002705">
    <property type="component" value="Chromosome 1"/>
</dbReference>
<evidence type="ECO:0000313" key="2">
    <source>
        <dbReference type="EMBL" id="ABB08836.1"/>
    </source>
</evidence>
<keyword evidence="3" id="KW-1185">Reference proteome</keyword>
<keyword evidence="2" id="KW-0418">Kinase</keyword>
<proteinExistence type="predicted"/>
<dbReference type="AlphaFoldDB" id="Q39FD0"/>
<gene>
    <name evidence="2" type="ordered locus">Bcep18194_A5242</name>
</gene>
<sequence length="89" mass="10181">MAPIIEGSEPPKIAENVNKPTPGMLVNMVIFANKVIKVYPEFREFHGMDEVIEHVMVNFARSARRAVLGATQFAQYRCLRQGFGRLLFW</sequence>
<dbReference type="GeneID" id="45095119"/>
<dbReference type="EMBL" id="CP000151">
    <property type="protein sequence ID" value="ABB08836.1"/>
    <property type="molecule type" value="Genomic_DNA"/>
</dbReference>
<dbReference type="PATRIC" id="fig|482957.22.peg.2188"/>
<reference evidence="2" key="1">
    <citation type="submission" date="2009-01" db="EMBL/GenBank/DDBJ databases">
        <title>Complete sequence of chromosome 1 of Burkholderia sp. 383.</title>
        <authorList>
            <consortium name="US DOE Joint Genome Institute"/>
            <person name="Copeland A."/>
            <person name="Lucas S."/>
            <person name="Lapidus A."/>
            <person name="Barry K."/>
            <person name="Detter J.C."/>
            <person name="Glavina T."/>
            <person name="Hammon N."/>
            <person name="Israni S."/>
            <person name="Pitluck S."/>
            <person name="Chain P."/>
            <person name="Malfatti S."/>
            <person name="Shin M."/>
            <person name="Vergez L."/>
            <person name="Schmutz J."/>
            <person name="Larimer F."/>
            <person name="Land M."/>
            <person name="Kyrpides N."/>
            <person name="Lykidis A."/>
            <person name="Richardson P."/>
        </authorList>
    </citation>
    <scope>NUCLEOTIDE SEQUENCE</scope>
    <source>
        <strain evidence="2">383</strain>
    </source>
</reference>
<organism evidence="2 3">
    <name type="scientific">Burkholderia lata (strain ATCC 17760 / DSM 23089 / LMG 22485 / NCIMB 9086 / R18194 / 383)</name>
    <dbReference type="NCBI Taxonomy" id="482957"/>
    <lineage>
        <taxon>Bacteria</taxon>
        <taxon>Pseudomonadati</taxon>
        <taxon>Pseudomonadota</taxon>
        <taxon>Betaproteobacteria</taxon>
        <taxon>Burkholderiales</taxon>
        <taxon>Burkholderiaceae</taxon>
        <taxon>Burkholderia</taxon>
        <taxon>Burkholderia cepacia complex</taxon>
    </lineage>
</organism>
<accession>Q39FD0</accession>